<dbReference type="EMBL" id="PUIA01000016">
    <property type="protein sequence ID" value="PQO38876.1"/>
    <property type="molecule type" value="Genomic_DNA"/>
</dbReference>
<evidence type="ECO:0008006" key="3">
    <source>
        <dbReference type="Google" id="ProtNLM"/>
    </source>
</evidence>
<name>A0A2S8G348_9BACT</name>
<evidence type="ECO:0000313" key="1">
    <source>
        <dbReference type="EMBL" id="PQO38876.1"/>
    </source>
</evidence>
<organism evidence="1 2">
    <name type="scientific">Blastopirellula marina</name>
    <dbReference type="NCBI Taxonomy" id="124"/>
    <lineage>
        <taxon>Bacteria</taxon>
        <taxon>Pseudomonadati</taxon>
        <taxon>Planctomycetota</taxon>
        <taxon>Planctomycetia</taxon>
        <taxon>Pirellulales</taxon>
        <taxon>Pirellulaceae</taxon>
        <taxon>Blastopirellula</taxon>
    </lineage>
</organism>
<dbReference type="RefSeq" id="WP_105350075.1">
    <property type="nucleotide sequence ID" value="NZ_PUIA01000016.1"/>
</dbReference>
<sequence length="222" mass="24042">MTHYIGVDIAGASNTWFTSLTPTDDGLSIAVSPHIAALTEIITFVDDHDVVAACIDAQLTIAPSDNTGFRSADTELRSLLPNEFQNWVASINSLMAVPVRGRLLADSITASVATIIETHPRASLYFGTPEELQNSIANYKGGPNAAECTRRLWDDWSARYRIDGELVTITDGSLDSIICATVAYLCHTSPAQLYRLRHNAPARVGHGPFYVLSPAARPKQGM</sequence>
<comment type="caution">
    <text evidence="1">The sequence shown here is derived from an EMBL/GenBank/DDBJ whole genome shotgun (WGS) entry which is preliminary data.</text>
</comment>
<proteinExistence type="predicted"/>
<dbReference type="OrthoDB" id="9791614at2"/>
<dbReference type="Proteomes" id="UP000240009">
    <property type="component" value="Unassembled WGS sequence"/>
</dbReference>
<evidence type="ECO:0000313" key="2">
    <source>
        <dbReference type="Proteomes" id="UP000240009"/>
    </source>
</evidence>
<reference evidence="1 2" key="1">
    <citation type="submission" date="2018-02" db="EMBL/GenBank/DDBJ databases">
        <title>Comparative genomes isolates from brazilian mangrove.</title>
        <authorList>
            <person name="Araujo J.E."/>
            <person name="Taketani R.G."/>
            <person name="Silva M.C.P."/>
            <person name="Loureco M.V."/>
            <person name="Andreote F.D."/>
        </authorList>
    </citation>
    <scope>NUCLEOTIDE SEQUENCE [LARGE SCALE GENOMIC DNA]</scope>
    <source>
        <strain evidence="1 2">HEX-2 MGV</strain>
    </source>
</reference>
<protein>
    <recommendedName>
        <fullName evidence="3">DUF429 domain-containing protein</fullName>
    </recommendedName>
</protein>
<gene>
    <name evidence="1" type="ORF">C5Y96_03115</name>
</gene>
<accession>A0A2S8G348</accession>
<dbReference type="AlphaFoldDB" id="A0A2S8G348"/>